<gene>
    <name evidence="2" type="ORF">ETSY2_03160</name>
</gene>
<protein>
    <recommendedName>
        <fullName evidence="1">Pyruvate phosphate dikinase AMP/ATP-binding domain-containing protein</fullName>
    </recommendedName>
</protein>
<evidence type="ECO:0000313" key="3">
    <source>
        <dbReference type="Proteomes" id="UP000019140"/>
    </source>
</evidence>
<dbReference type="AlphaFoldDB" id="W4MES0"/>
<name>W4MES0_9BACT</name>
<dbReference type="PANTHER" id="PTHR43615:SF1">
    <property type="entry name" value="PPDK_N DOMAIN-CONTAINING PROTEIN"/>
    <property type="match status" value="1"/>
</dbReference>
<comment type="caution">
    <text evidence="2">The sequence shown here is derived from an EMBL/GenBank/DDBJ whole genome shotgun (WGS) entry which is preliminary data.</text>
</comment>
<dbReference type="Proteomes" id="UP000019140">
    <property type="component" value="Unassembled WGS sequence"/>
</dbReference>
<evidence type="ECO:0000313" key="2">
    <source>
        <dbReference type="EMBL" id="ETX08819.1"/>
    </source>
</evidence>
<proteinExistence type="predicted"/>
<dbReference type="GO" id="GO:0005524">
    <property type="term" value="F:ATP binding"/>
    <property type="evidence" value="ECO:0007669"/>
    <property type="project" value="InterPro"/>
</dbReference>
<dbReference type="PANTHER" id="PTHR43615">
    <property type="entry name" value="PHOSPHOENOLPYRUVATE SYNTHASE-RELATED"/>
    <property type="match status" value="1"/>
</dbReference>
<dbReference type="Gene3D" id="3.30.470.20">
    <property type="entry name" value="ATP-grasp fold, B domain"/>
    <property type="match status" value="2"/>
</dbReference>
<dbReference type="GO" id="GO:0016301">
    <property type="term" value="F:kinase activity"/>
    <property type="evidence" value="ECO:0007669"/>
    <property type="project" value="InterPro"/>
</dbReference>
<reference evidence="2 3" key="1">
    <citation type="journal article" date="2014" name="Nature">
        <title>An environmental bacterial taxon with a large and distinct metabolic repertoire.</title>
        <authorList>
            <person name="Wilson M.C."/>
            <person name="Mori T."/>
            <person name="Ruckert C."/>
            <person name="Uria A.R."/>
            <person name="Helf M.J."/>
            <person name="Takada K."/>
            <person name="Gernert C."/>
            <person name="Steffens U.A."/>
            <person name="Heycke N."/>
            <person name="Schmitt S."/>
            <person name="Rinke C."/>
            <person name="Helfrich E.J."/>
            <person name="Brachmann A.O."/>
            <person name="Gurgui C."/>
            <person name="Wakimoto T."/>
            <person name="Kracht M."/>
            <person name="Crusemann M."/>
            <person name="Hentschel U."/>
            <person name="Abe I."/>
            <person name="Matsunaga S."/>
            <person name="Kalinowski J."/>
            <person name="Takeyama H."/>
            <person name="Piel J."/>
        </authorList>
    </citation>
    <scope>NUCLEOTIDE SEQUENCE [LARGE SCALE GENOMIC DNA]</scope>
    <source>
        <strain evidence="3">TSY2</strain>
    </source>
</reference>
<dbReference type="Pfam" id="PF01326">
    <property type="entry name" value="PPDK_N"/>
    <property type="match status" value="1"/>
</dbReference>
<feature type="non-terminal residue" evidence="2">
    <location>
        <position position="766"/>
    </location>
</feature>
<evidence type="ECO:0000259" key="1">
    <source>
        <dbReference type="Pfam" id="PF01326"/>
    </source>
</evidence>
<sequence>MSPEHPAYAWPFAATAATQTAVAGGKGAMLARLFQAGLPIPRGCVLTPHALTVCLDDQNERPQQRPIPIELQAALQGVLNELGSVPEGWAVRSSAVAEDSGTASFAGIYDSVLNVAEAQLWDAIRSCWSSWWSDRAQAYRQRLGLPHTPLMAVVIQHMVQAQCAGVAFTVDPMSGDTAQMVVNAASGLGIGVVSGVVEPEQYRLSKTPDVRVLDTRLHPATTSPLLTPEITAALGTQLLRIETLCGAPQDVEWAWDGEQCWIVQSRPITTLGQQAAAHQPGTGPAGTGPDTWTNANLKDILPGLASPLSWSILGTELDDAIRAQYARSDYTWPAERRVIRRFWGRIYFNMSLLQQAAYEVFGALPEETIHVLGGAAVQGFTPPPSPGWRLRLGWLRHIVSAMRFFKHLRQEVPGHFTDLHQHWQQERQRIPQLDRDMLINAFVTRPEIEQSFLLFHLDLTAGLNAYLTMLRQLIERYLPEAEGGRFADLVTGLGGVHSADHSYRLWALSRLARQMPEVMAFLAGRDRSAWREILAPTGLAEPWQTFLEAYGHRGLYEVDVANPRWREQPDYLFDILAAYAAMEQDTPPFDPQGQTQRRQQAEAATLRRIPFWLRSWSRRTLHRAQAFSRYREQSKSHLVRLIDLARQRCLRAGDDLVQAGLLDERDAVFFLERDELVAALRGETQRAFVRHCVAQRRLEQQRYAALQPPDVIVGEQPVYDTAPSEGGLMLSGLPSSPGRVLGTARTLRTPRDFNRLQAGDILVAPP</sequence>
<dbReference type="InterPro" id="IPR051549">
    <property type="entry name" value="PEP_Utilizing_Enz"/>
</dbReference>
<dbReference type="InterPro" id="IPR013815">
    <property type="entry name" value="ATP_grasp_subdomain_1"/>
</dbReference>
<dbReference type="HOGENOM" id="CLU_005950_0_0_7"/>
<dbReference type="InterPro" id="IPR002192">
    <property type="entry name" value="PPDK_AMP/ATP-bd"/>
</dbReference>
<dbReference type="Gene3D" id="3.30.1490.20">
    <property type="entry name" value="ATP-grasp fold, A domain"/>
    <property type="match status" value="1"/>
</dbReference>
<accession>W4MES0</accession>
<keyword evidence="3" id="KW-1185">Reference proteome</keyword>
<dbReference type="EMBL" id="AZHX01000126">
    <property type="protein sequence ID" value="ETX08819.1"/>
    <property type="molecule type" value="Genomic_DNA"/>
</dbReference>
<feature type="domain" description="Pyruvate phosphate dikinase AMP/ATP-binding" evidence="1">
    <location>
        <begin position="64"/>
        <end position="279"/>
    </location>
</feature>
<dbReference type="SUPFAM" id="SSF56059">
    <property type="entry name" value="Glutathione synthetase ATP-binding domain-like"/>
    <property type="match status" value="1"/>
</dbReference>
<organism evidence="2 3">
    <name type="scientific">Candidatus Entotheonella gemina</name>
    <dbReference type="NCBI Taxonomy" id="1429439"/>
    <lineage>
        <taxon>Bacteria</taxon>
        <taxon>Pseudomonadati</taxon>
        <taxon>Nitrospinota/Tectimicrobiota group</taxon>
        <taxon>Candidatus Tectimicrobiota</taxon>
        <taxon>Candidatus Entotheonellia</taxon>
        <taxon>Candidatus Entotheonellales</taxon>
        <taxon>Candidatus Entotheonellaceae</taxon>
        <taxon>Candidatus Entotheonella</taxon>
    </lineage>
</organism>